<gene>
    <name evidence="12" type="ORF">Vbra_19050</name>
</gene>
<comment type="similarity">
    <text evidence="10">Belongs to the dynein light chain LC1-type family.</text>
</comment>
<accession>A0A0G4GY74</accession>
<dbReference type="Pfam" id="PF12799">
    <property type="entry name" value="LRR_4"/>
    <property type="match status" value="1"/>
</dbReference>
<evidence type="ECO:0000256" key="8">
    <source>
        <dbReference type="ARBA" id="ARBA00023212"/>
    </source>
</evidence>
<keyword evidence="13" id="KW-1185">Reference proteome</keyword>
<evidence type="ECO:0000256" key="3">
    <source>
        <dbReference type="ARBA" id="ARBA00022614"/>
    </source>
</evidence>
<organism evidence="12 13">
    <name type="scientific">Vitrella brassicaformis (strain CCMP3155)</name>
    <dbReference type="NCBI Taxonomy" id="1169540"/>
    <lineage>
        <taxon>Eukaryota</taxon>
        <taxon>Sar</taxon>
        <taxon>Alveolata</taxon>
        <taxon>Colpodellida</taxon>
        <taxon>Vitrellaceae</taxon>
        <taxon>Vitrella</taxon>
    </lineage>
</organism>
<keyword evidence="6" id="KW-0243">Dynein</keyword>
<dbReference type="GO" id="GO:0005930">
    <property type="term" value="C:axoneme"/>
    <property type="evidence" value="ECO:0007669"/>
    <property type="project" value="UniProtKB-SubCell"/>
</dbReference>
<dbReference type="GO" id="GO:0005874">
    <property type="term" value="C:microtubule"/>
    <property type="evidence" value="ECO:0007669"/>
    <property type="project" value="UniProtKB-KW"/>
</dbReference>
<dbReference type="VEuPathDB" id="CryptoDB:Vbra_19050"/>
<dbReference type="PROSITE" id="PS51450">
    <property type="entry name" value="LRR"/>
    <property type="match status" value="3"/>
</dbReference>
<keyword evidence="4" id="KW-0493">Microtubule</keyword>
<proteinExistence type="inferred from homology"/>
<name>A0A0G4GY74_VITBC</name>
<evidence type="ECO:0000313" key="12">
    <source>
        <dbReference type="EMBL" id="CEM36015.1"/>
    </source>
</evidence>
<dbReference type="OMA" id="NCERISM"/>
<evidence type="ECO:0000256" key="11">
    <source>
        <dbReference type="ARBA" id="ARBA00049760"/>
    </source>
</evidence>
<dbReference type="PANTHER" id="PTHR15454">
    <property type="entry name" value="NISCHARIN RELATED"/>
    <property type="match status" value="1"/>
</dbReference>
<evidence type="ECO:0000256" key="2">
    <source>
        <dbReference type="ARBA" id="ARBA00022490"/>
    </source>
</evidence>
<reference evidence="12 13" key="1">
    <citation type="submission" date="2014-11" db="EMBL/GenBank/DDBJ databases">
        <authorList>
            <person name="Zhu J."/>
            <person name="Qi W."/>
            <person name="Song R."/>
        </authorList>
    </citation>
    <scope>NUCLEOTIDE SEQUENCE [LARGE SCALE GENOMIC DNA]</scope>
</reference>
<comment type="subcellular location">
    <subcellularLocation>
        <location evidence="1">Cytoplasm</location>
        <location evidence="1">Cytoskeleton</location>
        <location evidence="1">Cilium axoneme</location>
    </subcellularLocation>
</comment>
<dbReference type="Proteomes" id="UP000041254">
    <property type="component" value="Unassembled WGS sequence"/>
</dbReference>
<dbReference type="InterPro" id="IPR001611">
    <property type="entry name" value="Leu-rich_rpt"/>
</dbReference>
<dbReference type="FunFam" id="3.80.10.10:FF:000049">
    <property type="entry name" value="Dynein light chain 1"/>
    <property type="match status" value="1"/>
</dbReference>
<sequence>MSKGTSCAKAIQLWEEKNEGKTAAEAEAVKLTCMIPPVDKMDNALNSLAVCKHLSLSTNAIDRMINLPGLKSLEILSLGRNMIKKIQGLEEVGQTLRELWISYNQIEKLDGLQPCVKLQVLFMSNNKIKSFEELEKLASLPEITNVLFVGNPIYDGLTRDEAKPLVLKRVPNVKTIDGEMVTEEIRQKALED</sequence>
<dbReference type="GO" id="GO:0030286">
    <property type="term" value="C:dynein complex"/>
    <property type="evidence" value="ECO:0007669"/>
    <property type="project" value="UniProtKB-KW"/>
</dbReference>
<evidence type="ECO:0000256" key="6">
    <source>
        <dbReference type="ARBA" id="ARBA00023017"/>
    </source>
</evidence>
<evidence type="ECO:0000256" key="9">
    <source>
        <dbReference type="ARBA" id="ARBA00023273"/>
    </source>
</evidence>
<evidence type="ECO:0000256" key="1">
    <source>
        <dbReference type="ARBA" id="ARBA00004430"/>
    </source>
</evidence>
<dbReference type="EMBL" id="CDMY01000873">
    <property type="protein sequence ID" value="CEM36015.1"/>
    <property type="molecule type" value="Genomic_DNA"/>
</dbReference>
<dbReference type="InterPro" id="IPR032675">
    <property type="entry name" value="LRR_dom_sf"/>
</dbReference>
<dbReference type="STRING" id="1169540.A0A0G4GY74"/>
<dbReference type="AlphaFoldDB" id="A0A0G4GY74"/>
<keyword evidence="5" id="KW-0677">Repeat</keyword>
<dbReference type="PANTHER" id="PTHR15454:SF73">
    <property type="entry name" value="DYNEIN AXONEMAL LIGHT CHAIN 1"/>
    <property type="match status" value="1"/>
</dbReference>
<dbReference type="InterPro" id="IPR025875">
    <property type="entry name" value="Leu-rich_rpt_4"/>
</dbReference>
<dbReference type="Gene3D" id="3.80.10.10">
    <property type="entry name" value="Ribonuclease Inhibitor"/>
    <property type="match status" value="1"/>
</dbReference>
<keyword evidence="2" id="KW-0963">Cytoplasm</keyword>
<keyword evidence="7" id="KW-0505">Motor protein</keyword>
<keyword evidence="3" id="KW-0433">Leucine-rich repeat</keyword>
<evidence type="ECO:0000313" key="13">
    <source>
        <dbReference type="Proteomes" id="UP000041254"/>
    </source>
</evidence>
<keyword evidence="8" id="KW-0206">Cytoskeleton</keyword>
<dbReference type="InParanoid" id="A0A0G4GY74"/>
<evidence type="ECO:0000256" key="4">
    <source>
        <dbReference type="ARBA" id="ARBA00022701"/>
    </source>
</evidence>
<keyword evidence="9" id="KW-0966">Cell projection</keyword>
<evidence type="ECO:0000256" key="5">
    <source>
        <dbReference type="ARBA" id="ARBA00022737"/>
    </source>
</evidence>
<dbReference type="SUPFAM" id="SSF52058">
    <property type="entry name" value="L domain-like"/>
    <property type="match status" value="1"/>
</dbReference>
<dbReference type="SMART" id="SM00365">
    <property type="entry name" value="LRR_SD22"/>
    <property type="match status" value="4"/>
</dbReference>
<protein>
    <recommendedName>
        <fullName evidence="11">Dynein axonemal light chain 1</fullName>
    </recommendedName>
</protein>
<evidence type="ECO:0000256" key="7">
    <source>
        <dbReference type="ARBA" id="ARBA00023175"/>
    </source>
</evidence>
<dbReference type="OrthoDB" id="266138at2759"/>
<dbReference type="FunCoup" id="A0A0G4GY74">
    <property type="interactions" value="25"/>
</dbReference>
<evidence type="ECO:0000256" key="10">
    <source>
        <dbReference type="ARBA" id="ARBA00049659"/>
    </source>
</evidence>
<dbReference type="PhylomeDB" id="A0A0G4GY74"/>